<evidence type="ECO:0000256" key="1">
    <source>
        <dbReference type="SAM" id="SignalP"/>
    </source>
</evidence>
<dbReference type="PATRIC" id="fig|1300342.3.peg.2069"/>
<feature type="chain" id="PRO_5007887165" evidence="1">
    <location>
        <begin position="21"/>
        <end position="568"/>
    </location>
</feature>
<gene>
    <name evidence="3" type="ORF">I596_2117</name>
</gene>
<name>A0A167GY33_9GAMM</name>
<dbReference type="InterPro" id="IPR012938">
    <property type="entry name" value="Glc/Sorbosone_DH"/>
</dbReference>
<dbReference type="InterPro" id="IPR011041">
    <property type="entry name" value="Quinoprot_gluc/sorb_DH_b-prop"/>
</dbReference>
<dbReference type="Gene3D" id="2.60.40.10">
    <property type="entry name" value="Immunoglobulins"/>
    <property type="match status" value="1"/>
</dbReference>
<protein>
    <submittedName>
        <fullName evidence="3">Cytochrome c551/c552</fullName>
    </submittedName>
</protein>
<dbReference type="STRING" id="1300342.I596_2117"/>
<dbReference type="RefSeq" id="WP_067647142.1">
    <property type="nucleotide sequence ID" value="NZ_CP015249.1"/>
</dbReference>
<dbReference type="KEGG" id="dko:I596_2117"/>
<proteinExistence type="predicted"/>
<feature type="domain" description="Glucose/Sorbosone dehydrogenase" evidence="2">
    <location>
        <begin position="238"/>
        <end position="403"/>
    </location>
</feature>
<reference evidence="3 4" key="1">
    <citation type="submission" date="2016-04" db="EMBL/GenBank/DDBJ databases">
        <title>Complete genome sequence of Dokdonella koreensis DS-123T.</title>
        <authorList>
            <person name="Kim J.F."/>
            <person name="Lee H."/>
            <person name="Kwak M.-J."/>
        </authorList>
    </citation>
    <scope>NUCLEOTIDE SEQUENCE [LARGE SCALE GENOMIC DNA]</scope>
    <source>
        <strain evidence="3 4">DS-123</strain>
    </source>
</reference>
<dbReference type="InterPro" id="IPR013783">
    <property type="entry name" value="Ig-like_fold"/>
</dbReference>
<dbReference type="SUPFAM" id="SSF50952">
    <property type="entry name" value="Soluble quinoprotein glucose dehydrogenase"/>
    <property type="match status" value="1"/>
</dbReference>
<dbReference type="Proteomes" id="UP000076830">
    <property type="component" value="Chromosome"/>
</dbReference>
<feature type="domain" description="Glucose/Sorbosone dehydrogenase" evidence="2">
    <location>
        <begin position="37"/>
        <end position="193"/>
    </location>
</feature>
<dbReference type="AlphaFoldDB" id="A0A167GY33"/>
<evidence type="ECO:0000313" key="4">
    <source>
        <dbReference type="Proteomes" id="UP000076830"/>
    </source>
</evidence>
<evidence type="ECO:0000313" key="3">
    <source>
        <dbReference type="EMBL" id="ANB18136.1"/>
    </source>
</evidence>
<organism evidence="3 4">
    <name type="scientific">Dokdonella koreensis DS-123</name>
    <dbReference type="NCBI Taxonomy" id="1300342"/>
    <lineage>
        <taxon>Bacteria</taxon>
        <taxon>Pseudomonadati</taxon>
        <taxon>Pseudomonadota</taxon>
        <taxon>Gammaproteobacteria</taxon>
        <taxon>Lysobacterales</taxon>
        <taxon>Rhodanobacteraceae</taxon>
        <taxon>Dokdonella</taxon>
    </lineage>
</organism>
<dbReference type="PANTHER" id="PTHR19328:SF13">
    <property type="entry name" value="HIPL1 PROTEIN"/>
    <property type="match status" value="1"/>
</dbReference>
<accession>A0A167GY33</accession>
<dbReference type="EMBL" id="CP015249">
    <property type="protein sequence ID" value="ANB18136.1"/>
    <property type="molecule type" value="Genomic_DNA"/>
</dbReference>
<dbReference type="InterPro" id="IPR011042">
    <property type="entry name" value="6-blade_b-propeller_TolB-like"/>
</dbReference>
<dbReference type="Gene3D" id="2.120.10.30">
    <property type="entry name" value="TolB, C-terminal domain"/>
    <property type="match status" value="1"/>
</dbReference>
<keyword evidence="4" id="KW-1185">Reference proteome</keyword>
<dbReference type="Pfam" id="PF07995">
    <property type="entry name" value="GSDH"/>
    <property type="match status" value="2"/>
</dbReference>
<sequence length="568" mass="60167">MTSRSFAALALALSPALAFAQTYPAGFRQSHPLTGLSAPTQARFAHDGRIYVAEKSGRILVFDNLLDTTAERVTDLGPDVHDYHDRGLLGMDLDPHFPERPYLYVLYTHNGGLFDDAPPRWPATNCPTPPGATTQGGGCVVSGRLARLTVENGKVVATTLLVEDWYQQFPSHSIGSVRFGADGYLYAGGGDGASYNWGDWGQHGNPAWPDRRSPANQGGALRAQGMEVAEQYTDRLWLNGTIIRIDPATGAAAPGNPAAAPRGVDAQAARIVAYGLRNPFRFTIRPGTSEIWIGDVGANTWEEINVIPAVGADAQLYNFGWPCFEGRLHNGLYAGRSLCTALYADGDSGGRTPVSPPWYTYAHTGSNAISGLAFYTGTRYPADYAGALFFADYNANRIRVIKDTDGDGLPDAPADGTAALFADGGSSLAVDLLTGPGGDLFFVNVGEGRLTRVAYHADPEQPNLAPAAAIALDAGQTYDGAPRTIAFTAANSVDADAKDTLTFAWDLDDDGAFDDGSAATASAAFTSIGDAVVRVRVDDGHGGIDIAQMTVRVRDPLIFADGFEPAPR</sequence>
<evidence type="ECO:0000259" key="2">
    <source>
        <dbReference type="Pfam" id="PF07995"/>
    </source>
</evidence>
<dbReference type="PANTHER" id="PTHR19328">
    <property type="entry name" value="HEDGEHOG-INTERACTING PROTEIN"/>
    <property type="match status" value="1"/>
</dbReference>
<keyword evidence="1" id="KW-0732">Signal</keyword>
<feature type="signal peptide" evidence="1">
    <location>
        <begin position="1"/>
        <end position="20"/>
    </location>
</feature>
<dbReference type="OrthoDB" id="9770043at2"/>